<feature type="region of interest" description="Disordered" evidence="3">
    <location>
        <begin position="1"/>
        <end position="27"/>
    </location>
</feature>
<dbReference type="EMBL" id="KN822125">
    <property type="protein sequence ID" value="KIM55936.1"/>
    <property type="molecule type" value="Genomic_DNA"/>
</dbReference>
<dbReference type="InterPro" id="IPR050216">
    <property type="entry name" value="LRR_domain-containing"/>
</dbReference>
<dbReference type="SUPFAM" id="SSF52075">
    <property type="entry name" value="Outer arm dynein light chain 1"/>
    <property type="match status" value="1"/>
</dbReference>
<dbReference type="AlphaFoldDB" id="A0A0C3DIP2"/>
<dbReference type="PANTHER" id="PTHR48051">
    <property type="match status" value="1"/>
</dbReference>
<keyword evidence="2" id="KW-0677">Repeat</keyword>
<evidence type="ECO:0000256" key="1">
    <source>
        <dbReference type="ARBA" id="ARBA00022614"/>
    </source>
</evidence>
<dbReference type="InParanoid" id="A0A0C3DIP2"/>
<feature type="compositionally biased region" description="Low complexity" evidence="3">
    <location>
        <begin position="737"/>
        <end position="751"/>
    </location>
</feature>
<dbReference type="Gene3D" id="3.80.10.10">
    <property type="entry name" value="Ribonuclease Inhibitor"/>
    <property type="match status" value="1"/>
</dbReference>
<feature type="region of interest" description="Disordered" evidence="3">
    <location>
        <begin position="655"/>
        <end position="681"/>
    </location>
</feature>
<feature type="compositionally biased region" description="Polar residues" evidence="3">
    <location>
        <begin position="752"/>
        <end position="768"/>
    </location>
</feature>
<dbReference type="PANTHER" id="PTHR48051:SF1">
    <property type="entry name" value="RAS SUPPRESSOR PROTEIN 1"/>
    <property type="match status" value="1"/>
</dbReference>
<keyword evidence="5" id="KW-1185">Reference proteome</keyword>
<dbReference type="InterPro" id="IPR003591">
    <property type="entry name" value="Leu-rich_rpt_typical-subtyp"/>
</dbReference>
<feature type="compositionally biased region" description="Polar residues" evidence="3">
    <location>
        <begin position="428"/>
        <end position="437"/>
    </location>
</feature>
<dbReference type="STRING" id="1036808.A0A0C3DIP2"/>
<feature type="compositionally biased region" description="Low complexity" evidence="3">
    <location>
        <begin position="414"/>
        <end position="424"/>
    </location>
</feature>
<evidence type="ECO:0000256" key="3">
    <source>
        <dbReference type="SAM" id="MobiDB-lite"/>
    </source>
</evidence>
<organism evidence="4 5">
    <name type="scientific">Scleroderma citrinum Foug A</name>
    <dbReference type="NCBI Taxonomy" id="1036808"/>
    <lineage>
        <taxon>Eukaryota</taxon>
        <taxon>Fungi</taxon>
        <taxon>Dikarya</taxon>
        <taxon>Basidiomycota</taxon>
        <taxon>Agaricomycotina</taxon>
        <taxon>Agaricomycetes</taxon>
        <taxon>Agaricomycetidae</taxon>
        <taxon>Boletales</taxon>
        <taxon>Sclerodermatineae</taxon>
        <taxon>Sclerodermataceae</taxon>
        <taxon>Scleroderma</taxon>
    </lineage>
</organism>
<dbReference type="InterPro" id="IPR032675">
    <property type="entry name" value="LRR_dom_sf"/>
</dbReference>
<gene>
    <name evidence="4" type="ORF">SCLCIDRAFT_1220774</name>
</gene>
<dbReference type="Pfam" id="PF10428">
    <property type="entry name" value="SOG2"/>
    <property type="match status" value="1"/>
</dbReference>
<evidence type="ECO:0000313" key="4">
    <source>
        <dbReference type="EMBL" id="KIM55936.1"/>
    </source>
</evidence>
<feature type="region of interest" description="Disordered" evidence="3">
    <location>
        <begin position="737"/>
        <end position="794"/>
    </location>
</feature>
<protein>
    <recommendedName>
        <fullName evidence="6">RAM signaling network component</fullName>
    </recommendedName>
</protein>
<dbReference type="InterPro" id="IPR001611">
    <property type="entry name" value="Leu-rich_rpt"/>
</dbReference>
<name>A0A0C3DIP2_9AGAM</name>
<reference evidence="4 5" key="1">
    <citation type="submission" date="2014-04" db="EMBL/GenBank/DDBJ databases">
        <authorList>
            <consortium name="DOE Joint Genome Institute"/>
            <person name="Kuo A."/>
            <person name="Kohler A."/>
            <person name="Nagy L.G."/>
            <person name="Floudas D."/>
            <person name="Copeland A."/>
            <person name="Barry K.W."/>
            <person name="Cichocki N."/>
            <person name="Veneault-Fourrey C."/>
            <person name="LaButti K."/>
            <person name="Lindquist E.A."/>
            <person name="Lipzen A."/>
            <person name="Lundell T."/>
            <person name="Morin E."/>
            <person name="Murat C."/>
            <person name="Sun H."/>
            <person name="Tunlid A."/>
            <person name="Henrissat B."/>
            <person name="Grigoriev I.V."/>
            <person name="Hibbett D.S."/>
            <person name="Martin F."/>
            <person name="Nordberg H.P."/>
            <person name="Cantor M.N."/>
            <person name="Hua S.X."/>
        </authorList>
    </citation>
    <scope>NUCLEOTIDE SEQUENCE [LARGE SCALE GENOMIC DNA]</scope>
    <source>
        <strain evidence="4 5">Foug A</strain>
    </source>
</reference>
<dbReference type="SMART" id="SM00364">
    <property type="entry name" value="LRR_BAC"/>
    <property type="match status" value="4"/>
</dbReference>
<evidence type="ECO:0008006" key="6">
    <source>
        <dbReference type="Google" id="ProtNLM"/>
    </source>
</evidence>
<feature type="compositionally biased region" description="Basic and acidic residues" evidence="3">
    <location>
        <begin position="367"/>
        <end position="379"/>
    </location>
</feature>
<feature type="compositionally biased region" description="Low complexity" evidence="3">
    <location>
        <begin position="950"/>
        <end position="965"/>
    </location>
</feature>
<feature type="region of interest" description="Disordered" evidence="3">
    <location>
        <begin position="243"/>
        <end position="270"/>
    </location>
</feature>
<feature type="compositionally biased region" description="Polar residues" evidence="3">
    <location>
        <begin position="15"/>
        <end position="27"/>
    </location>
</feature>
<evidence type="ECO:0000256" key="2">
    <source>
        <dbReference type="ARBA" id="ARBA00022737"/>
    </source>
</evidence>
<dbReference type="PROSITE" id="PS51450">
    <property type="entry name" value="LRR"/>
    <property type="match status" value="1"/>
</dbReference>
<accession>A0A0C3DIP2</accession>
<sequence>MTLSAVDRVAGRTSPFPSSKSGALSPLPSVSLTEEHVAEAVQQSPDNGATLDFTHKSLTDVGEDSVERLATTGHNEALCSITRIALGYNRLATLPTAFALLSSLRYLNLKNNNFSVFPDVLTVMPSLEILDVSRNKIKRLPAQPGSLVNLHVLCISRNKIIRLPVYLAECSKLDVLKVDHNPIEWPPKTIVEAGGSSSDPRLAKEWILSLQKWLREKGHPPSNARKPSADSVKSERVVLNHTIEESAPSCSLSRPGDPDNNSGPPPHSQAISVAEQVKRQRELAKNVTPLRFERPPPLQLDQLASYEGPARSSSPESYLPTPDESVSSTDDDHTAIPEAFPEKGNGPSDDCRLAIPSEQSSPQPRSPKPDEAVDDERTPMKGSEITPLPMSSQVNGISKDEFPFPSPLSHRQDSSSSSDGSSRLPKVSGTTPPSISPTFVDRPQAVPDTERHAYFKRLSALPANAISNCIPISMLSLVECARSLFFAVSQVYQALSHYITHTLNPQLSSVLRKVTDPAYTYMMQLKEALERFDATGRKAMPPSFLCRSLVESCRDTAAVFGKAMTMLALQLNIIASKDDDRYLRSLILTFYGAVAEISQAWQAMIPHIEAIKSHLVEHRRAPGVKGHLATPLGLSTCDVPPTSALASYAPASAPIARSRPAQSKSLGRSRTTRRHAGSFSSKDVEIGKSLASYDIPPPPVALSSSMPSTALRGGPRHPAIPLSASSCTLAPLLMTPSSSGGLSTASGSSGSVARNGNINHSRQGSQASLVGPSLGSSARAAPRRPTLEIPQPKTLVDEDALDAMESAVDAAPAVWEMIKEFTTGTSASVDTDHDIDESLAQAKVVTERLRTNLHATRCGDPTSDRKALREDAHVFVKTVVKLSSIIKAHGSTSALFPDLRAKMISLTNSTQEFVMLLHVSSFSPSATPRPYSPMMTVPHLHPANVDDNRLGASLSRSRSAQQPRALKLVAPPSRELPQTALPHQTFNITLPARHGAGIKDATLVEG</sequence>
<dbReference type="Pfam" id="PF00560">
    <property type="entry name" value="LRR_1"/>
    <property type="match status" value="1"/>
</dbReference>
<evidence type="ECO:0000313" key="5">
    <source>
        <dbReference type="Proteomes" id="UP000053989"/>
    </source>
</evidence>
<dbReference type="HOGENOM" id="CLU_006272_0_0_1"/>
<dbReference type="InterPro" id="IPR019487">
    <property type="entry name" value="RAM_signalling_pathway_SOG2"/>
</dbReference>
<reference evidence="5" key="2">
    <citation type="submission" date="2015-01" db="EMBL/GenBank/DDBJ databases">
        <title>Evolutionary Origins and Diversification of the Mycorrhizal Mutualists.</title>
        <authorList>
            <consortium name="DOE Joint Genome Institute"/>
            <consortium name="Mycorrhizal Genomics Consortium"/>
            <person name="Kohler A."/>
            <person name="Kuo A."/>
            <person name="Nagy L.G."/>
            <person name="Floudas D."/>
            <person name="Copeland A."/>
            <person name="Barry K.W."/>
            <person name="Cichocki N."/>
            <person name="Veneault-Fourrey C."/>
            <person name="LaButti K."/>
            <person name="Lindquist E.A."/>
            <person name="Lipzen A."/>
            <person name="Lundell T."/>
            <person name="Morin E."/>
            <person name="Murat C."/>
            <person name="Riley R."/>
            <person name="Ohm R."/>
            <person name="Sun H."/>
            <person name="Tunlid A."/>
            <person name="Henrissat B."/>
            <person name="Grigoriev I.V."/>
            <person name="Hibbett D.S."/>
            <person name="Martin F."/>
        </authorList>
    </citation>
    <scope>NUCLEOTIDE SEQUENCE [LARGE SCALE GENOMIC DNA]</scope>
    <source>
        <strain evidence="5">Foug A</strain>
    </source>
</reference>
<proteinExistence type="predicted"/>
<dbReference type="GO" id="GO:0005737">
    <property type="term" value="C:cytoplasm"/>
    <property type="evidence" value="ECO:0007669"/>
    <property type="project" value="TreeGrafter"/>
</dbReference>
<feature type="region of interest" description="Disordered" evidence="3">
    <location>
        <begin position="306"/>
        <end position="443"/>
    </location>
</feature>
<dbReference type="Proteomes" id="UP000053989">
    <property type="component" value="Unassembled WGS sequence"/>
</dbReference>
<feature type="region of interest" description="Disordered" evidence="3">
    <location>
        <begin position="944"/>
        <end position="965"/>
    </location>
</feature>
<dbReference type="OrthoDB" id="1394818at2759"/>
<keyword evidence="1" id="KW-0433">Leucine-rich repeat</keyword>
<dbReference type="SMART" id="SM00369">
    <property type="entry name" value="LRR_TYP"/>
    <property type="match status" value="4"/>
</dbReference>